<sequence>MESECYLLNYLGTASPTGTNKGSNKECQAIKVTVPFLLVTLFNVLNVDSPIIKKAAMGSKILEGKLVLVDDDRKPLDKVDYPVNSDNNDEVEKLVRTIEGNNSG</sequence>
<evidence type="ECO:0000313" key="2">
    <source>
        <dbReference type="Proteomes" id="UP001151760"/>
    </source>
</evidence>
<reference evidence="1" key="1">
    <citation type="journal article" date="2022" name="Int. J. Mol. Sci.">
        <title>Draft Genome of Tanacetum Coccineum: Genomic Comparison of Closely Related Tanacetum-Family Plants.</title>
        <authorList>
            <person name="Yamashiro T."/>
            <person name="Shiraishi A."/>
            <person name="Nakayama K."/>
            <person name="Satake H."/>
        </authorList>
    </citation>
    <scope>NUCLEOTIDE SEQUENCE</scope>
</reference>
<comment type="caution">
    <text evidence="1">The sequence shown here is derived from an EMBL/GenBank/DDBJ whole genome shotgun (WGS) entry which is preliminary data.</text>
</comment>
<dbReference type="EMBL" id="BQNB010011305">
    <property type="protein sequence ID" value="GJS88850.1"/>
    <property type="molecule type" value="Genomic_DNA"/>
</dbReference>
<dbReference type="Proteomes" id="UP001151760">
    <property type="component" value="Unassembled WGS sequence"/>
</dbReference>
<evidence type="ECO:0000313" key="1">
    <source>
        <dbReference type="EMBL" id="GJS88850.1"/>
    </source>
</evidence>
<keyword evidence="2" id="KW-1185">Reference proteome</keyword>
<gene>
    <name evidence="1" type="ORF">Tco_0771486</name>
</gene>
<reference evidence="1" key="2">
    <citation type="submission" date="2022-01" db="EMBL/GenBank/DDBJ databases">
        <authorList>
            <person name="Yamashiro T."/>
            <person name="Shiraishi A."/>
            <person name="Satake H."/>
            <person name="Nakayama K."/>
        </authorList>
    </citation>
    <scope>NUCLEOTIDE SEQUENCE</scope>
</reference>
<protein>
    <submittedName>
        <fullName evidence="1">Uncharacterized protein</fullName>
    </submittedName>
</protein>
<accession>A0ABQ4ZG45</accession>
<name>A0ABQ4ZG45_9ASTR</name>
<proteinExistence type="predicted"/>
<organism evidence="1 2">
    <name type="scientific">Tanacetum coccineum</name>
    <dbReference type="NCBI Taxonomy" id="301880"/>
    <lineage>
        <taxon>Eukaryota</taxon>
        <taxon>Viridiplantae</taxon>
        <taxon>Streptophyta</taxon>
        <taxon>Embryophyta</taxon>
        <taxon>Tracheophyta</taxon>
        <taxon>Spermatophyta</taxon>
        <taxon>Magnoliopsida</taxon>
        <taxon>eudicotyledons</taxon>
        <taxon>Gunneridae</taxon>
        <taxon>Pentapetalae</taxon>
        <taxon>asterids</taxon>
        <taxon>campanulids</taxon>
        <taxon>Asterales</taxon>
        <taxon>Asteraceae</taxon>
        <taxon>Asteroideae</taxon>
        <taxon>Anthemideae</taxon>
        <taxon>Anthemidinae</taxon>
        <taxon>Tanacetum</taxon>
    </lineage>
</organism>